<proteinExistence type="predicted"/>
<dbReference type="EMBL" id="GBRH01239816">
    <property type="protein sequence ID" value="JAD58079.1"/>
    <property type="molecule type" value="Transcribed_RNA"/>
</dbReference>
<dbReference type="AlphaFoldDB" id="A0A0A9B283"/>
<protein>
    <submittedName>
        <fullName evidence="1">Uncharacterized protein</fullName>
    </submittedName>
</protein>
<reference evidence="1" key="1">
    <citation type="submission" date="2014-09" db="EMBL/GenBank/DDBJ databases">
        <authorList>
            <person name="Magalhaes I.L.F."/>
            <person name="Oliveira U."/>
            <person name="Santos F.R."/>
            <person name="Vidigal T.H.D.A."/>
            <person name="Brescovit A.D."/>
            <person name="Santos A.J."/>
        </authorList>
    </citation>
    <scope>NUCLEOTIDE SEQUENCE</scope>
    <source>
        <tissue evidence="1">Shoot tissue taken approximately 20 cm above the soil surface</tissue>
    </source>
</reference>
<name>A0A0A9B283_ARUDO</name>
<sequence length="27" mass="3156">MAKAWHHHGVLHCMNLFSMSPYGSWAR</sequence>
<evidence type="ECO:0000313" key="1">
    <source>
        <dbReference type="EMBL" id="JAD58079.1"/>
    </source>
</evidence>
<reference evidence="1" key="2">
    <citation type="journal article" date="2015" name="Data Brief">
        <title>Shoot transcriptome of the giant reed, Arundo donax.</title>
        <authorList>
            <person name="Barrero R.A."/>
            <person name="Guerrero F.D."/>
            <person name="Moolhuijzen P."/>
            <person name="Goolsby J.A."/>
            <person name="Tidwell J."/>
            <person name="Bellgard S.E."/>
            <person name="Bellgard M.I."/>
        </authorList>
    </citation>
    <scope>NUCLEOTIDE SEQUENCE</scope>
    <source>
        <tissue evidence="1">Shoot tissue taken approximately 20 cm above the soil surface</tissue>
    </source>
</reference>
<accession>A0A0A9B283</accession>
<organism evidence="1">
    <name type="scientific">Arundo donax</name>
    <name type="common">Giant reed</name>
    <name type="synonym">Donax arundinaceus</name>
    <dbReference type="NCBI Taxonomy" id="35708"/>
    <lineage>
        <taxon>Eukaryota</taxon>
        <taxon>Viridiplantae</taxon>
        <taxon>Streptophyta</taxon>
        <taxon>Embryophyta</taxon>
        <taxon>Tracheophyta</taxon>
        <taxon>Spermatophyta</taxon>
        <taxon>Magnoliopsida</taxon>
        <taxon>Liliopsida</taxon>
        <taxon>Poales</taxon>
        <taxon>Poaceae</taxon>
        <taxon>PACMAD clade</taxon>
        <taxon>Arundinoideae</taxon>
        <taxon>Arundineae</taxon>
        <taxon>Arundo</taxon>
    </lineage>
</organism>